<evidence type="ECO:0000259" key="8">
    <source>
        <dbReference type="PROSITE" id="PS50892"/>
    </source>
</evidence>
<dbReference type="GO" id="GO:0005886">
    <property type="term" value="C:plasma membrane"/>
    <property type="evidence" value="ECO:0007669"/>
    <property type="project" value="TreeGrafter"/>
</dbReference>
<dbReference type="PROSITE" id="PS50892">
    <property type="entry name" value="V_SNARE"/>
    <property type="match status" value="1"/>
</dbReference>
<dbReference type="Pfam" id="PF08366">
    <property type="entry name" value="LLGL"/>
    <property type="match status" value="1"/>
</dbReference>
<feature type="compositionally biased region" description="Low complexity" evidence="7">
    <location>
        <begin position="939"/>
        <end position="952"/>
    </location>
</feature>
<evidence type="ECO:0000256" key="5">
    <source>
        <dbReference type="PROSITE-ProRule" id="PRU00221"/>
    </source>
</evidence>
<evidence type="ECO:0000256" key="6">
    <source>
        <dbReference type="PROSITE-ProRule" id="PRU00290"/>
    </source>
</evidence>
<dbReference type="GO" id="GO:0019905">
    <property type="term" value="F:syntaxin binding"/>
    <property type="evidence" value="ECO:0007669"/>
    <property type="project" value="TreeGrafter"/>
</dbReference>
<dbReference type="GO" id="GO:0045159">
    <property type="term" value="F:myosin II binding"/>
    <property type="evidence" value="ECO:0007669"/>
    <property type="project" value="TreeGrafter"/>
</dbReference>
<feature type="region of interest" description="Disordered" evidence="7">
    <location>
        <begin position="936"/>
        <end position="957"/>
    </location>
</feature>
<dbReference type="Proteomes" id="UP001497525">
    <property type="component" value="Unassembled WGS sequence"/>
</dbReference>
<dbReference type="PANTHER" id="PTHR10241:SF25">
    <property type="entry name" value="TOMOSYN, ISOFORM C"/>
    <property type="match status" value="1"/>
</dbReference>
<dbReference type="PROSITE" id="PS50082">
    <property type="entry name" value="WD_REPEATS_2"/>
    <property type="match status" value="1"/>
</dbReference>
<evidence type="ECO:0000256" key="1">
    <source>
        <dbReference type="ARBA" id="ARBA00004496"/>
    </source>
</evidence>
<dbReference type="InterPro" id="IPR042855">
    <property type="entry name" value="V_SNARE_CC"/>
</dbReference>
<dbReference type="GO" id="GO:0006893">
    <property type="term" value="P:Golgi to plasma membrane transport"/>
    <property type="evidence" value="ECO:0007669"/>
    <property type="project" value="TreeGrafter"/>
</dbReference>
<keyword evidence="5" id="KW-0853">WD repeat</keyword>
<dbReference type="CDD" id="cd15873">
    <property type="entry name" value="R-SNARE_STXBP5_6"/>
    <property type="match status" value="1"/>
</dbReference>
<proteinExistence type="inferred from homology"/>
<evidence type="ECO:0000256" key="7">
    <source>
        <dbReference type="SAM" id="MobiDB-lite"/>
    </source>
</evidence>
<name>A0AAV2U0V9_CALDB</name>
<comment type="similarity">
    <text evidence="2">Belongs to the WD repeat L(2)GL family.</text>
</comment>
<dbReference type="PANTHER" id="PTHR10241">
    <property type="entry name" value="LETHAL 2 GIANT LARVAE PROTEIN"/>
    <property type="match status" value="1"/>
</dbReference>
<feature type="region of interest" description="Disordered" evidence="7">
    <location>
        <begin position="557"/>
        <end position="577"/>
    </location>
</feature>
<feature type="compositionally biased region" description="Polar residues" evidence="7">
    <location>
        <begin position="1168"/>
        <end position="1191"/>
    </location>
</feature>
<dbReference type="Gene3D" id="2.130.10.10">
    <property type="entry name" value="YVTN repeat-like/Quinoprotein amine dehydrogenase"/>
    <property type="match status" value="3"/>
</dbReference>
<feature type="region of interest" description="Disordered" evidence="7">
    <location>
        <begin position="805"/>
        <end position="840"/>
    </location>
</feature>
<dbReference type="Gene3D" id="1.20.5.110">
    <property type="match status" value="1"/>
</dbReference>
<feature type="region of interest" description="Disordered" evidence="7">
    <location>
        <begin position="327"/>
        <end position="373"/>
    </location>
</feature>
<comment type="subcellular location">
    <subcellularLocation>
        <location evidence="1">Cytoplasm</location>
    </subcellularLocation>
</comment>
<protein>
    <recommendedName>
        <fullName evidence="8">V-SNARE coiled-coil homology domain-containing protein</fullName>
    </recommendedName>
</protein>
<feature type="region of interest" description="Disordered" evidence="7">
    <location>
        <begin position="1165"/>
        <end position="1250"/>
    </location>
</feature>
<feature type="repeat" description="WD" evidence="5">
    <location>
        <begin position="509"/>
        <end position="531"/>
    </location>
</feature>
<dbReference type="Pfam" id="PF00400">
    <property type="entry name" value="WD40"/>
    <property type="match status" value="1"/>
</dbReference>
<evidence type="ECO:0000313" key="10">
    <source>
        <dbReference type="Proteomes" id="UP001497525"/>
    </source>
</evidence>
<evidence type="ECO:0000256" key="3">
    <source>
        <dbReference type="ARBA" id="ARBA00022483"/>
    </source>
</evidence>
<dbReference type="InterPro" id="IPR015943">
    <property type="entry name" value="WD40/YVTN_repeat-like_dom_sf"/>
</dbReference>
<evidence type="ECO:0000313" key="9">
    <source>
        <dbReference type="EMBL" id="CAL5142153.1"/>
    </source>
</evidence>
<dbReference type="GO" id="GO:0005096">
    <property type="term" value="F:GTPase activator activity"/>
    <property type="evidence" value="ECO:0007669"/>
    <property type="project" value="TreeGrafter"/>
</dbReference>
<feature type="compositionally biased region" description="Polar residues" evidence="7">
    <location>
        <begin position="813"/>
        <end position="833"/>
    </location>
</feature>
<dbReference type="InterPro" id="IPR013577">
    <property type="entry name" value="LLGL2"/>
</dbReference>
<dbReference type="GO" id="GO:0031201">
    <property type="term" value="C:SNARE complex"/>
    <property type="evidence" value="ECO:0007669"/>
    <property type="project" value="TreeGrafter"/>
</dbReference>
<reference evidence="9" key="1">
    <citation type="submission" date="2024-06" db="EMBL/GenBank/DDBJ databases">
        <authorList>
            <person name="Liu X."/>
            <person name="Lenzi L."/>
            <person name="Haldenby T S."/>
            <person name="Uol C."/>
        </authorList>
    </citation>
    <scope>NUCLEOTIDE SEQUENCE</scope>
</reference>
<feature type="compositionally biased region" description="Low complexity" evidence="7">
    <location>
        <begin position="327"/>
        <end position="361"/>
    </location>
</feature>
<keyword evidence="3" id="KW-0268">Exocytosis</keyword>
<evidence type="ECO:0000256" key="2">
    <source>
        <dbReference type="ARBA" id="ARBA00008070"/>
    </source>
</evidence>
<keyword evidence="4" id="KW-0963">Cytoplasm</keyword>
<feature type="compositionally biased region" description="Low complexity" evidence="7">
    <location>
        <begin position="1220"/>
        <end position="1250"/>
    </location>
</feature>
<feature type="domain" description="V-SNARE coiled-coil homology" evidence="8">
    <location>
        <begin position="1455"/>
        <end position="1515"/>
    </location>
</feature>
<gene>
    <name evidence="9" type="ORF">CDAUBV1_LOCUS17424</name>
</gene>
<dbReference type="SUPFAM" id="SSF50998">
    <property type="entry name" value="Quinoprotein alcohol dehydrogenase-like"/>
    <property type="match status" value="1"/>
</dbReference>
<dbReference type="InterPro" id="IPR011047">
    <property type="entry name" value="Quinoprotein_ADH-like_sf"/>
</dbReference>
<dbReference type="GO" id="GO:0006887">
    <property type="term" value="P:exocytosis"/>
    <property type="evidence" value="ECO:0007669"/>
    <property type="project" value="UniProtKB-KW"/>
</dbReference>
<dbReference type="SMART" id="SM00320">
    <property type="entry name" value="WD40"/>
    <property type="match status" value="5"/>
</dbReference>
<accession>A0AAV2U0V9</accession>
<dbReference type="SUPFAM" id="SSF50978">
    <property type="entry name" value="WD40 repeat-like"/>
    <property type="match status" value="1"/>
</dbReference>
<dbReference type="EMBL" id="CAXLJL010000967">
    <property type="protein sequence ID" value="CAL5142153.1"/>
    <property type="molecule type" value="Genomic_DNA"/>
</dbReference>
<comment type="caution">
    <text evidence="9">The sequence shown here is derived from an EMBL/GenBank/DDBJ whole genome shotgun (WGS) entry which is preliminary data.</text>
</comment>
<evidence type="ECO:0000256" key="4">
    <source>
        <dbReference type="ARBA" id="ARBA00022490"/>
    </source>
</evidence>
<dbReference type="InterPro" id="IPR001680">
    <property type="entry name" value="WD40_rpt"/>
</dbReference>
<sequence>MAVRSKKLLKVIDGIRSWNISTSQSPTSAKPFVEIEEVLKSEQFQVGKIAVHGFPCQPTCIAFDPVQRIVAIGTRSGVIRIFGRPGVDYVVFHPSSSAVIQIIFLVNEGGLISICHDDVLHLWNIRQKNPELVHSLQFKRERLTCGHVPVGSGWLYLGTDKGNVHFVNVQRFTTSGYVINWNKAIDITQSAHPGRVVQIAENPQDTNKLLIGYSSGFLVLWDLRTKTAEARFQYSDNLNGFCWHWEGKNFVTCHKFGILATWAYRQPQRPISVTCPHAGGEGVPDDYTSYEPIQRVDWLPTKTGEPLIVFAGGCRLLTTSSTSAAATLSDSNASTTASKPKSASPLPSPTDASSTSSPEAAGSAERGHAESVVTSSSSSSKFACPSLTVKRGKRLVVMQMDYRVVQFVTLNASPYVSDSMDPYAVAVLLQNDLVVVDLLSPSFATFENPYPMDLHTSPVTSCVYLVDCPPDLVPLFYSVGSRGNRNQRVNEPDAFSSRDWPINGGEWGVSYNPYPELVLTGHADGSVRFWDASEVTLTPLYKVRTLKYFANTTSSGAIKPPTVSGEETSRGPTNSDEVNANYSPVLLSTEPDPFAIRAIHFCPESRWLLTASSTHVCLMHFSRREQTYETPVLDINMAFDGLDDIGINAGDAFADDQLGPGGCGTITKEKIAHINIATSRNASNHPGGSVSSAHSVSCSDKDLRVFVPIRFGSLTWPPGFQPVLICRIGVPGIGFDSIPGSGLPSDPTLLPPPSITTARLNSHYGLLAIGNEFGVAVVDYINRICLLSTSSADLNNPLDLYVRGPNRSPGRFPTNTSGQNSSCEQKTYEQHSSVPRVLPKSLSSECTSSYEDSSDASRSKKVSVVPAHSVVALPSEDTKRNFVTRPSVVVIDGDTCEEFEAFPEVTWERCSDVRKADSQHSEGRLLPATADYSDEFALDSSEPSSDAPSSESFTLVPDENELTQREWSFTLLDLRRDSQSKKSPSSWFKQKSENNAKRPVVIKTIDVLKLVSPLAAALVLTCRASSIHRQLCNASHQQQKRYSDLVAQSRSGSLSTSTSSLDQMSSESVKTVVFMDSYARKQDLTPMRTMWIGTGRGTVLALHLPGSIDTRGNQTVTPIIPTGSIYRLHGEILHIGFLDLTGDLLSSPSERWEEMNLGHRCPPPLVKQMSNASSTISSGLDSASTAGTGTRQGDPAAIARRLGTGGPVSRTPKEFLVKQSGSTTRNSSSSTSSSSGPSGNPSSAPGLASPGQLGLVIAAKSAPTGPTGLTESDKQIVVMCSEKQARVISLPSQTCLYKMKITDTSHVVRASIQRFRPPSSDSSGSVTFLSCYLANGHFMAFSLPSLRMLMDVNSLPFSECVSRSFAFGQYGQVVYLNSPSELLKVTWSADVCANLRDMQGELFLPCNMPEPPKKNFFKTLLSGNLSASLDRDELFGETSSGKGMPGSSTLLPNTKMEKLTGQATGASSEIARARNAAIERGERLGQLDLQTQEMMEQAKGFGRSAAALAAKYEKKDKRWGLPF</sequence>
<dbReference type="SUPFAM" id="SSF58038">
    <property type="entry name" value="SNARE fusion complex"/>
    <property type="match status" value="1"/>
</dbReference>
<organism evidence="9 10">
    <name type="scientific">Calicophoron daubneyi</name>
    <name type="common">Rumen fluke</name>
    <name type="synonym">Paramphistomum daubneyi</name>
    <dbReference type="NCBI Taxonomy" id="300641"/>
    <lineage>
        <taxon>Eukaryota</taxon>
        <taxon>Metazoa</taxon>
        <taxon>Spiralia</taxon>
        <taxon>Lophotrochozoa</taxon>
        <taxon>Platyhelminthes</taxon>
        <taxon>Trematoda</taxon>
        <taxon>Digenea</taxon>
        <taxon>Plagiorchiida</taxon>
        <taxon>Pronocephalata</taxon>
        <taxon>Paramphistomoidea</taxon>
        <taxon>Paramphistomidae</taxon>
        <taxon>Calicophoron</taxon>
    </lineage>
</organism>
<dbReference type="InterPro" id="IPR036322">
    <property type="entry name" value="WD40_repeat_dom_sf"/>
</dbReference>
<keyword evidence="6" id="KW-0175">Coiled coil</keyword>